<dbReference type="EMBL" id="KI536661">
    <property type="protein sequence ID" value="ESR55349.1"/>
    <property type="molecule type" value="Genomic_DNA"/>
</dbReference>
<protein>
    <submittedName>
        <fullName evidence="1">Uncharacterized protein</fullName>
    </submittedName>
</protein>
<evidence type="ECO:0000313" key="2">
    <source>
        <dbReference type="Proteomes" id="UP000030687"/>
    </source>
</evidence>
<dbReference type="Proteomes" id="UP000030687">
    <property type="component" value="Unassembled WGS sequence"/>
</dbReference>
<accession>V4VQT6</accession>
<keyword evidence="2" id="KW-1185">Reference proteome</keyword>
<sequence>MNAWSGVLGNISASDESLKKCLRFLRPNTGRRSGQFQSGIGIWQFGSSTHTRSLDYHHFFAFTQKKKKNRVAFRWIFNRRYDWIFFTSVNLAF</sequence>
<dbReference type="Gramene" id="ESR55349">
    <property type="protein sequence ID" value="ESR55349"/>
    <property type="gene ID" value="CICLE_v10023862mg"/>
</dbReference>
<gene>
    <name evidence="1" type="ORF">CICLE_v10023862mg</name>
</gene>
<dbReference type="AlphaFoldDB" id="V4VQT6"/>
<reference evidence="1 2" key="1">
    <citation type="submission" date="2013-10" db="EMBL/GenBank/DDBJ databases">
        <authorList>
            <consortium name="International Citrus Genome Consortium"/>
            <person name="Jenkins J."/>
            <person name="Schmutz J."/>
            <person name="Prochnik S."/>
            <person name="Rokhsar D."/>
            <person name="Gmitter F."/>
            <person name="Ollitrault P."/>
            <person name="Machado M."/>
            <person name="Talon M."/>
            <person name="Wincker P."/>
            <person name="Jaillon O."/>
            <person name="Morgante M."/>
        </authorList>
    </citation>
    <scope>NUCLEOTIDE SEQUENCE</scope>
    <source>
        <strain evidence="2">cv. Clemenules</strain>
    </source>
</reference>
<proteinExistence type="predicted"/>
<dbReference type="KEGG" id="cic:CICLE_v10023862mg"/>
<evidence type="ECO:0000313" key="1">
    <source>
        <dbReference type="EMBL" id="ESR55349.1"/>
    </source>
</evidence>
<name>V4VQT6_CITCL</name>
<organism evidence="1 2">
    <name type="scientific">Citrus clementina</name>
    <name type="common">Clementine</name>
    <name type="synonym">Citrus deliciosa x Citrus sinensis</name>
    <dbReference type="NCBI Taxonomy" id="85681"/>
    <lineage>
        <taxon>Eukaryota</taxon>
        <taxon>Viridiplantae</taxon>
        <taxon>Streptophyta</taxon>
        <taxon>Embryophyta</taxon>
        <taxon>Tracheophyta</taxon>
        <taxon>Spermatophyta</taxon>
        <taxon>Magnoliopsida</taxon>
        <taxon>eudicotyledons</taxon>
        <taxon>Gunneridae</taxon>
        <taxon>Pentapetalae</taxon>
        <taxon>rosids</taxon>
        <taxon>malvids</taxon>
        <taxon>Sapindales</taxon>
        <taxon>Rutaceae</taxon>
        <taxon>Aurantioideae</taxon>
        <taxon>Citrus</taxon>
    </lineage>
</organism>
<dbReference type="InParanoid" id="V4VQT6"/>